<evidence type="ECO:0000256" key="13">
    <source>
        <dbReference type="SAM" id="Phobius"/>
    </source>
</evidence>
<evidence type="ECO:0000256" key="8">
    <source>
        <dbReference type="ARBA" id="ARBA00022842"/>
    </source>
</evidence>
<evidence type="ECO:0000256" key="9">
    <source>
        <dbReference type="ARBA" id="ARBA00022989"/>
    </source>
</evidence>
<evidence type="ECO:0000256" key="3">
    <source>
        <dbReference type="ARBA" id="ARBA00019439"/>
    </source>
</evidence>
<keyword evidence="5" id="KW-1003">Cell membrane</keyword>
<keyword evidence="11 13" id="KW-0472">Membrane</keyword>
<comment type="catalytic activity">
    <reaction evidence="12">
        <text>Mg(2+)(in) = Mg(2+)(out)</text>
        <dbReference type="Rhea" id="RHEA:29827"/>
        <dbReference type="ChEBI" id="CHEBI:18420"/>
    </reaction>
</comment>
<dbReference type="InterPro" id="IPR050829">
    <property type="entry name" value="CorA_MIT"/>
</dbReference>
<name>A0AA37U361_9RHOB</name>
<gene>
    <name evidence="14" type="primary">corA</name>
    <name evidence="14" type="ORF">GCM10010873_15930</name>
</gene>
<keyword evidence="4" id="KW-0813">Transport</keyword>
<organism evidence="14 15">
    <name type="scientific">Cypionkella aquatica</name>
    <dbReference type="NCBI Taxonomy" id="1756042"/>
    <lineage>
        <taxon>Bacteria</taxon>
        <taxon>Pseudomonadati</taxon>
        <taxon>Pseudomonadota</taxon>
        <taxon>Alphaproteobacteria</taxon>
        <taxon>Rhodobacterales</taxon>
        <taxon>Paracoccaceae</taxon>
        <taxon>Cypionkella</taxon>
    </lineage>
</organism>
<dbReference type="AlphaFoldDB" id="A0AA37U361"/>
<dbReference type="InterPro" id="IPR045861">
    <property type="entry name" value="CorA_cytoplasmic_dom"/>
</dbReference>
<protein>
    <recommendedName>
        <fullName evidence="3">Magnesium transport protein CorA</fullName>
    </recommendedName>
</protein>
<evidence type="ECO:0000256" key="12">
    <source>
        <dbReference type="ARBA" id="ARBA00034269"/>
    </source>
</evidence>
<dbReference type="SUPFAM" id="SSF143865">
    <property type="entry name" value="CorA soluble domain-like"/>
    <property type="match status" value="1"/>
</dbReference>
<evidence type="ECO:0000256" key="6">
    <source>
        <dbReference type="ARBA" id="ARBA00022519"/>
    </source>
</evidence>
<dbReference type="InterPro" id="IPR045863">
    <property type="entry name" value="CorA_TM1_TM2"/>
</dbReference>
<feature type="transmembrane region" description="Helical" evidence="13">
    <location>
        <begin position="294"/>
        <end position="314"/>
    </location>
</feature>
<evidence type="ECO:0000313" key="15">
    <source>
        <dbReference type="Proteomes" id="UP001157355"/>
    </source>
</evidence>
<dbReference type="GO" id="GO:0015099">
    <property type="term" value="F:nickel cation transmembrane transporter activity"/>
    <property type="evidence" value="ECO:0007669"/>
    <property type="project" value="TreeGrafter"/>
</dbReference>
<feature type="transmembrane region" description="Helical" evidence="13">
    <location>
        <begin position="258"/>
        <end position="282"/>
    </location>
</feature>
<keyword evidence="6" id="KW-0997">Cell inner membrane</keyword>
<dbReference type="SUPFAM" id="SSF144083">
    <property type="entry name" value="Magnesium transport protein CorA, transmembrane region"/>
    <property type="match status" value="1"/>
</dbReference>
<dbReference type="GO" id="GO:0015095">
    <property type="term" value="F:magnesium ion transmembrane transporter activity"/>
    <property type="evidence" value="ECO:0007669"/>
    <property type="project" value="TreeGrafter"/>
</dbReference>
<evidence type="ECO:0000256" key="1">
    <source>
        <dbReference type="ARBA" id="ARBA00004429"/>
    </source>
</evidence>
<dbReference type="Proteomes" id="UP001157355">
    <property type="component" value="Unassembled WGS sequence"/>
</dbReference>
<evidence type="ECO:0000256" key="5">
    <source>
        <dbReference type="ARBA" id="ARBA00022475"/>
    </source>
</evidence>
<evidence type="ECO:0000256" key="4">
    <source>
        <dbReference type="ARBA" id="ARBA00022448"/>
    </source>
</evidence>
<dbReference type="FunFam" id="1.20.58.340:FF:000001">
    <property type="entry name" value="Magnesium transport protein CorA"/>
    <property type="match status" value="1"/>
</dbReference>
<dbReference type="PANTHER" id="PTHR47685:SF1">
    <property type="entry name" value="MAGNESIUM TRANSPORT PROTEIN CORA"/>
    <property type="match status" value="1"/>
</dbReference>
<reference evidence="14 15" key="1">
    <citation type="journal article" date="2014" name="Int. J. Syst. Evol. Microbiol.">
        <title>Complete genome sequence of Corynebacterium casei LMG S-19264T (=DSM 44701T), isolated from a smear-ripened cheese.</title>
        <authorList>
            <consortium name="US DOE Joint Genome Institute (JGI-PGF)"/>
            <person name="Walter F."/>
            <person name="Albersmeier A."/>
            <person name="Kalinowski J."/>
            <person name="Ruckert C."/>
        </authorList>
    </citation>
    <scope>NUCLEOTIDE SEQUENCE [LARGE SCALE GENOMIC DNA]</scope>
    <source>
        <strain evidence="14 15">NBRC 111766</strain>
    </source>
</reference>
<dbReference type="CDD" id="cd12837">
    <property type="entry name" value="EcCorA-like_u1"/>
    <property type="match status" value="1"/>
</dbReference>
<evidence type="ECO:0000256" key="10">
    <source>
        <dbReference type="ARBA" id="ARBA00023065"/>
    </source>
</evidence>
<dbReference type="GO" id="GO:0015087">
    <property type="term" value="F:cobalt ion transmembrane transporter activity"/>
    <property type="evidence" value="ECO:0007669"/>
    <property type="project" value="TreeGrafter"/>
</dbReference>
<comment type="subcellular location">
    <subcellularLocation>
        <location evidence="1">Cell inner membrane</location>
        <topology evidence="1">Multi-pass membrane protein</topology>
    </subcellularLocation>
</comment>
<dbReference type="PANTHER" id="PTHR47685">
    <property type="entry name" value="MAGNESIUM TRANSPORT PROTEIN CORA"/>
    <property type="match status" value="1"/>
</dbReference>
<keyword evidence="7 13" id="KW-0812">Transmembrane</keyword>
<dbReference type="GO" id="GO:0005886">
    <property type="term" value="C:plasma membrane"/>
    <property type="evidence" value="ECO:0007669"/>
    <property type="project" value="UniProtKB-SubCell"/>
</dbReference>
<evidence type="ECO:0000256" key="2">
    <source>
        <dbReference type="ARBA" id="ARBA00009765"/>
    </source>
</evidence>
<comment type="caution">
    <text evidence="14">The sequence shown here is derived from an EMBL/GenBank/DDBJ whole genome shotgun (WGS) entry which is preliminary data.</text>
</comment>
<dbReference type="InterPro" id="IPR002523">
    <property type="entry name" value="MgTranspt_CorA/ZnTranspt_ZntB"/>
</dbReference>
<dbReference type="RefSeq" id="WP_284324838.1">
    <property type="nucleotide sequence ID" value="NZ_BSPP01000005.1"/>
</dbReference>
<evidence type="ECO:0000256" key="11">
    <source>
        <dbReference type="ARBA" id="ARBA00023136"/>
    </source>
</evidence>
<evidence type="ECO:0000256" key="7">
    <source>
        <dbReference type="ARBA" id="ARBA00022692"/>
    </source>
</evidence>
<dbReference type="Gene3D" id="1.20.58.340">
    <property type="entry name" value="Magnesium transport protein CorA, transmembrane region"/>
    <property type="match status" value="1"/>
</dbReference>
<keyword evidence="8" id="KW-0460">Magnesium</keyword>
<evidence type="ECO:0000313" key="14">
    <source>
        <dbReference type="EMBL" id="GLS86619.1"/>
    </source>
</evidence>
<comment type="similarity">
    <text evidence="2">Belongs to the CorA metal ion transporter (MIT) (TC 1.A.35) family.</text>
</comment>
<sequence>MLFAYRPEAGRLIQMPPPVDLTAAIWIDLYRPLSNQAADVSRLGLPVPTLEDMEEIEISNRLYREGGADYMTVVLPGLSESKAPISGPVCFILSPERLITVRHHAPRPFETYPERADKVGPGCERPEKLFLGLIEEIIGRMADILEGIGRGLDEVASGIYSGGANGLQADALQTALQKVGREGDLLGRVRLGLLTVERALSFFGQTLADRAGGDVLRPLVKGLMRDLQALEVHADFLGSRLALTSDATLGMINLSQNVTVRIVSVVAALFMPPTLIASLYGMNFAYMPELAWHYGYPLALILMLASASGTYLFFKWKRWL</sequence>
<proteinExistence type="inferred from homology"/>
<dbReference type="Pfam" id="PF01544">
    <property type="entry name" value="CorA"/>
    <property type="match status" value="1"/>
</dbReference>
<keyword evidence="10" id="KW-0406">Ion transport</keyword>
<dbReference type="EMBL" id="BSPP01000005">
    <property type="protein sequence ID" value="GLS86619.1"/>
    <property type="molecule type" value="Genomic_DNA"/>
</dbReference>
<keyword evidence="15" id="KW-1185">Reference proteome</keyword>
<accession>A0AA37U361</accession>
<keyword evidence="9 13" id="KW-1133">Transmembrane helix</keyword>